<reference evidence="2 3" key="1">
    <citation type="submission" date="2024-11" db="EMBL/GenBank/DDBJ databases">
        <title>A near-complete genome assembly of Cinchona calisaya.</title>
        <authorList>
            <person name="Lian D.C."/>
            <person name="Zhao X.W."/>
            <person name="Wei L."/>
        </authorList>
    </citation>
    <scope>NUCLEOTIDE SEQUENCE [LARGE SCALE GENOMIC DNA]</scope>
    <source>
        <tissue evidence="2">Nenye</tissue>
    </source>
</reference>
<dbReference type="Proteomes" id="UP001630127">
    <property type="component" value="Unassembled WGS sequence"/>
</dbReference>
<sequence length="117" mass="12634">MQRATVAHFGFDQMLFPQMVQPAGLDPNASATTTDVTDIEDLKTKAYGNRSPFDFPDNNFGEKQRTIDLTTSFGIPYEEFTIKGSSGIASKDEASSVEPNGHLSSSIVARSLTDPSA</sequence>
<comment type="caution">
    <text evidence="2">The sequence shown here is derived from an EMBL/GenBank/DDBJ whole genome shotgun (WGS) entry which is preliminary data.</text>
</comment>
<feature type="region of interest" description="Disordered" evidence="1">
    <location>
        <begin position="88"/>
        <end position="117"/>
    </location>
</feature>
<gene>
    <name evidence="2" type="ORF">ACH5RR_023168</name>
</gene>
<evidence type="ECO:0000313" key="2">
    <source>
        <dbReference type="EMBL" id="KAL3516266.1"/>
    </source>
</evidence>
<accession>A0ABD2ZBS0</accession>
<evidence type="ECO:0000256" key="1">
    <source>
        <dbReference type="SAM" id="MobiDB-lite"/>
    </source>
</evidence>
<feature type="compositionally biased region" description="Polar residues" evidence="1">
    <location>
        <begin position="102"/>
        <end position="117"/>
    </location>
</feature>
<organism evidence="2 3">
    <name type="scientific">Cinchona calisaya</name>
    <dbReference type="NCBI Taxonomy" id="153742"/>
    <lineage>
        <taxon>Eukaryota</taxon>
        <taxon>Viridiplantae</taxon>
        <taxon>Streptophyta</taxon>
        <taxon>Embryophyta</taxon>
        <taxon>Tracheophyta</taxon>
        <taxon>Spermatophyta</taxon>
        <taxon>Magnoliopsida</taxon>
        <taxon>eudicotyledons</taxon>
        <taxon>Gunneridae</taxon>
        <taxon>Pentapetalae</taxon>
        <taxon>asterids</taxon>
        <taxon>lamiids</taxon>
        <taxon>Gentianales</taxon>
        <taxon>Rubiaceae</taxon>
        <taxon>Cinchonoideae</taxon>
        <taxon>Cinchoneae</taxon>
        <taxon>Cinchona</taxon>
    </lineage>
</organism>
<keyword evidence="3" id="KW-1185">Reference proteome</keyword>
<name>A0ABD2ZBS0_9GENT</name>
<protein>
    <submittedName>
        <fullName evidence="2">Uncharacterized protein</fullName>
    </submittedName>
</protein>
<proteinExistence type="predicted"/>
<evidence type="ECO:0000313" key="3">
    <source>
        <dbReference type="Proteomes" id="UP001630127"/>
    </source>
</evidence>
<dbReference type="EMBL" id="JBJUIK010000010">
    <property type="protein sequence ID" value="KAL3516266.1"/>
    <property type="molecule type" value="Genomic_DNA"/>
</dbReference>
<dbReference type="AlphaFoldDB" id="A0ABD2ZBS0"/>